<evidence type="ECO:0000313" key="1">
    <source>
        <dbReference type="EMBL" id="VXD16657.1"/>
    </source>
</evidence>
<reference evidence="1" key="1">
    <citation type="submission" date="2019-10" db="EMBL/GenBank/DDBJ databases">
        <authorList>
            <consortium name="Genoscope - CEA"/>
            <person name="William W."/>
        </authorList>
    </citation>
    <scope>NUCLEOTIDE SEQUENCE [LARGE SCALE GENOMIC DNA]</scope>
    <source>
        <strain evidence="1">BBR_PRJEB10994</strain>
    </source>
</reference>
<keyword evidence="1" id="KW-0489">Methyltransferase</keyword>
<evidence type="ECO:0000313" key="2">
    <source>
        <dbReference type="Proteomes" id="UP000182190"/>
    </source>
</evidence>
<keyword evidence="1" id="KW-0808">Transferase</keyword>
<dbReference type="RefSeq" id="WP_197046242.1">
    <property type="nucleotide sequence ID" value="NZ_LR734992.1"/>
</dbReference>
<comment type="caution">
    <text evidence="1">The sequence shown here is derived from an EMBL/GenBank/DDBJ whole genome shotgun (WGS) entry which is preliminary data.</text>
</comment>
<gene>
    <name evidence="1" type="ORF">PL9631_250018</name>
</gene>
<dbReference type="Proteomes" id="UP000182190">
    <property type="component" value="Unassembled WGS sequence"/>
</dbReference>
<accession>A0A7Z9BNI9</accession>
<proteinExistence type="predicted"/>
<dbReference type="GO" id="GO:0032259">
    <property type="term" value="P:methylation"/>
    <property type="evidence" value="ECO:0007669"/>
    <property type="project" value="UniProtKB-KW"/>
</dbReference>
<name>A0A7Z9BNI9_9CYAN</name>
<keyword evidence="2" id="KW-1185">Reference proteome</keyword>
<dbReference type="EMBL" id="CZCS02000163">
    <property type="protein sequence ID" value="VXD16657.1"/>
    <property type="molecule type" value="Genomic_DNA"/>
</dbReference>
<dbReference type="EC" id="2.1.1.72" evidence="1"/>
<organism evidence="1 2">
    <name type="scientific">Planktothrix paucivesiculata PCC 9631</name>
    <dbReference type="NCBI Taxonomy" id="671071"/>
    <lineage>
        <taxon>Bacteria</taxon>
        <taxon>Bacillati</taxon>
        <taxon>Cyanobacteriota</taxon>
        <taxon>Cyanophyceae</taxon>
        <taxon>Oscillatoriophycideae</taxon>
        <taxon>Oscillatoriales</taxon>
        <taxon>Microcoleaceae</taxon>
        <taxon>Planktothrix</taxon>
    </lineage>
</organism>
<dbReference type="AlphaFoldDB" id="A0A7Z9BNI9"/>
<dbReference type="GO" id="GO:0009007">
    <property type="term" value="F:site-specific DNA-methyltransferase (adenine-specific) activity"/>
    <property type="evidence" value="ECO:0007669"/>
    <property type="project" value="UniProtKB-EC"/>
</dbReference>
<protein>
    <submittedName>
        <fullName evidence="1">Modification methylase PstI</fullName>
        <ecNumber evidence="1">2.1.1.72</ecNumber>
    </submittedName>
</protein>
<sequence>MVLNLTLSQIQTPKPIQYSSNNEHYVLTRRFSAKEEKKRVVAVVYDANSLNYQWVGFENHLNYFHHQGKGLPLSLARGLTAYLNSTLVDSFFRLFNGNTQVNATDLRNLKYPTLKQLLELGEKIGNSFPSQQTIDELIQQDILKNQS</sequence>